<evidence type="ECO:0000313" key="3">
    <source>
        <dbReference type="Proteomes" id="UP000195402"/>
    </source>
</evidence>
<dbReference type="PANTHER" id="PTHR31549">
    <property type="entry name" value="PROTEIN, PUTATIVE (DUF247)-RELATED-RELATED"/>
    <property type="match status" value="1"/>
</dbReference>
<feature type="compositionally biased region" description="Basic and acidic residues" evidence="1">
    <location>
        <begin position="593"/>
        <end position="602"/>
    </location>
</feature>
<dbReference type="Proteomes" id="UP000195402">
    <property type="component" value="Unassembled WGS sequence"/>
</dbReference>
<gene>
    <name evidence="2" type="ORF">BVC80_9005g12</name>
</gene>
<dbReference type="AlphaFoldDB" id="A0A200QLG5"/>
<feature type="compositionally biased region" description="Basic and acidic residues" evidence="1">
    <location>
        <begin position="569"/>
        <end position="585"/>
    </location>
</feature>
<dbReference type="OrthoDB" id="906165at2759"/>
<sequence length="602" mass="68238">MGPRIFSYGSARATEISTEFVTAGTFHGEIHNTLGWDAKYEEMQITLTVGCLSVKEKFVHLGNKFSQGNHAPRTIIGKDYMSEILTRRNAADKHYGHPRIKKVDLGNEEERETVLSVAYGPFYCVWAGDMLRGAKEEAWNHVLRSSEGNEIETSRLYFEVVSRVKNEARALYGIGPGSIDYLPNERFIWMMIIDGCFLLQVALLVLGGSKQLNKNRSCCFPFICEEGRPELLEVDKVSTIRRAVSSMFVVGNQIPLLVLRALMRQSFFKKVVNGGIWEQPMDLERWVLFELLLAPALLDVGGGGGGISIPTASLHSFFSRVSRQPWTLISHSRLIMLFIEPFKRKNDPSKKASDLLHGLWLLTTAGLSDHSKDDDVGKDLIYYEGEDDHERSYDAVLPTVRSATELKEVGVVFQYKEGINEIRFKKVMFNALLILPRIVMDSEKEMFTLFSNLIRYEVIQFGQSRRKVCEYLRLMRGLIRSTEDAKILTAKGIIVVDPNQEEKVPLLFQGLQIPRVTRSHSGTLRNITDELNNYTNPNVFKKLGFVLNIVIWTAGEEFTAAGRRRKGRRSEVGRPPESRSPERRLPVAGVEVAGRRSDEVDR</sequence>
<name>A0A200QLG5_MACCD</name>
<dbReference type="InterPro" id="IPR004158">
    <property type="entry name" value="DUF247_pln"/>
</dbReference>
<feature type="region of interest" description="Disordered" evidence="1">
    <location>
        <begin position="562"/>
        <end position="602"/>
    </location>
</feature>
<comment type="caution">
    <text evidence="2">The sequence shown here is derived from an EMBL/GenBank/DDBJ whole genome shotgun (WGS) entry which is preliminary data.</text>
</comment>
<protein>
    <submittedName>
        <fullName evidence="2">Uncharacterized protein</fullName>
    </submittedName>
</protein>
<dbReference type="InParanoid" id="A0A200QLG5"/>
<organism evidence="2 3">
    <name type="scientific">Macleaya cordata</name>
    <name type="common">Five-seeded plume-poppy</name>
    <name type="synonym">Bocconia cordata</name>
    <dbReference type="NCBI Taxonomy" id="56857"/>
    <lineage>
        <taxon>Eukaryota</taxon>
        <taxon>Viridiplantae</taxon>
        <taxon>Streptophyta</taxon>
        <taxon>Embryophyta</taxon>
        <taxon>Tracheophyta</taxon>
        <taxon>Spermatophyta</taxon>
        <taxon>Magnoliopsida</taxon>
        <taxon>Ranunculales</taxon>
        <taxon>Papaveraceae</taxon>
        <taxon>Papaveroideae</taxon>
        <taxon>Macleaya</taxon>
    </lineage>
</organism>
<reference evidence="2 3" key="1">
    <citation type="journal article" date="2017" name="Mol. Plant">
        <title>The Genome of Medicinal Plant Macleaya cordata Provides New Insights into Benzylisoquinoline Alkaloids Metabolism.</title>
        <authorList>
            <person name="Liu X."/>
            <person name="Liu Y."/>
            <person name="Huang P."/>
            <person name="Ma Y."/>
            <person name="Qing Z."/>
            <person name="Tang Q."/>
            <person name="Cao H."/>
            <person name="Cheng P."/>
            <person name="Zheng Y."/>
            <person name="Yuan Z."/>
            <person name="Zhou Y."/>
            <person name="Liu J."/>
            <person name="Tang Z."/>
            <person name="Zhuo Y."/>
            <person name="Zhang Y."/>
            <person name="Yu L."/>
            <person name="Huang J."/>
            <person name="Yang P."/>
            <person name="Peng Q."/>
            <person name="Zhang J."/>
            <person name="Jiang W."/>
            <person name="Zhang Z."/>
            <person name="Lin K."/>
            <person name="Ro D.K."/>
            <person name="Chen X."/>
            <person name="Xiong X."/>
            <person name="Shang Y."/>
            <person name="Huang S."/>
            <person name="Zeng J."/>
        </authorList>
    </citation>
    <scope>NUCLEOTIDE SEQUENCE [LARGE SCALE GENOMIC DNA]</scope>
    <source>
        <strain evidence="3">cv. BLH2017</strain>
        <tissue evidence="2">Root</tissue>
    </source>
</reference>
<dbReference type="PANTHER" id="PTHR31549:SF88">
    <property type="entry name" value="DUF4220 DOMAIN-CONTAINING PROTEIN"/>
    <property type="match status" value="1"/>
</dbReference>
<dbReference type="EMBL" id="MVGT01001698">
    <property type="protein sequence ID" value="OVA11343.1"/>
    <property type="molecule type" value="Genomic_DNA"/>
</dbReference>
<proteinExistence type="predicted"/>
<keyword evidence="3" id="KW-1185">Reference proteome</keyword>
<evidence type="ECO:0000313" key="2">
    <source>
        <dbReference type="EMBL" id="OVA11343.1"/>
    </source>
</evidence>
<evidence type="ECO:0000256" key="1">
    <source>
        <dbReference type="SAM" id="MobiDB-lite"/>
    </source>
</evidence>
<dbReference type="Pfam" id="PF03140">
    <property type="entry name" value="DUF247"/>
    <property type="match status" value="1"/>
</dbReference>
<accession>A0A200QLG5</accession>